<dbReference type="Proteomes" id="UP000695000">
    <property type="component" value="Unplaced"/>
</dbReference>
<feature type="region of interest" description="Disordered" evidence="2">
    <location>
        <begin position="164"/>
        <end position="191"/>
    </location>
</feature>
<keyword evidence="3" id="KW-1185">Reference proteome</keyword>
<sequence>MAAAAMAEQKIPEVYGAETWYRELGYYITSRKEQYERACRYFDQAVEKAPMDKRALIGRSITRAKSVQYEGAMEDINKALDIEEGNLVAEALKSLYTYLICNFEDGLVENLRCLPIRKKPDNFAMGVMHCNEAIENCLGQRAGRPLRDHFKIIRKLAWKKAKESQKPFELRTKRKKKKKKKKKKETEEKHMEALVPLKKKRGLLNVSDLELKIFDSLYSLKEEMDIIPPGPKFPYRPLQDYTSNIENYMASKYLESMYLDKIFLKNLKDDPGVKNPNKSSTRKIILIAKHGFKTLSYKQELLRIRRPFYFIKFQETTLLSATLLARQIKEDERVRKAVILEANALLSKIESCIENKQTRDALETAEKLKLLCETKEKRYFPNRQEFVMNIYQLVCRAHLELKRLNKNQCEGDQEKRIFNMLGYPLSKQVSKDSVLRECKRDFIDWNKQISIAENRVRNARDAQELAWLYHDLSRYYTEIRQYELGRVYARKCIAEAKECGEKTWFINATLLIVRINMQLRNKTDAKQELNQAIDIATEMENENLLEYLHKTMDVVEKFSFDDTSSKVYEKREKQIVDMMAGANLKGEVEHLFRQMAAMPVSRRMSVMPGVRFDDSKNKKVSGAVRMSIMPTSKSKEDEFKPKSAMKKKKIMKKTDESGAEFIKLIQHINGGQLL</sequence>
<proteinExistence type="predicted"/>
<dbReference type="GeneID" id="108564142"/>
<feature type="compositionally biased region" description="Basic residues" evidence="2">
    <location>
        <begin position="172"/>
        <end position="183"/>
    </location>
</feature>
<evidence type="ECO:0000256" key="1">
    <source>
        <dbReference type="SAM" id="Coils"/>
    </source>
</evidence>
<dbReference type="Gene3D" id="1.25.40.10">
    <property type="entry name" value="Tetratricopeptide repeat domain"/>
    <property type="match status" value="2"/>
</dbReference>
<evidence type="ECO:0000313" key="3">
    <source>
        <dbReference type="Proteomes" id="UP000695000"/>
    </source>
</evidence>
<dbReference type="RefSeq" id="XP_017778568.1">
    <property type="nucleotide sequence ID" value="XM_017923079.1"/>
</dbReference>
<dbReference type="SUPFAM" id="SSF48452">
    <property type="entry name" value="TPR-like"/>
    <property type="match status" value="1"/>
</dbReference>
<name>A0ABM1MVG8_NICVS</name>
<evidence type="ECO:0000313" key="4">
    <source>
        <dbReference type="RefSeq" id="XP_017778568.1"/>
    </source>
</evidence>
<keyword evidence="1" id="KW-0175">Coiled coil</keyword>
<dbReference type="PANTHER" id="PTHR21391">
    <property type="entry name" value="AT04489P-RELATED"/>
    <property type="match status" value="1"/>
</dbReference>
<dbReference type="InterPro" id="IPR011990">
    <property type="entry name" value="TPR-like_helical_dom_sf"/>
</dbReference>
<protein>
    <submittedName>
        <fullName evidence="4">Uncharacterized protein LOC108564142</fullName>
    </submittedName>
</protein>
<organism evidence="3 4">
    <name type="scientific">Nicrophorus vespilloides</name>
    <name type="common">Boreal carrion beetle</name>
    <dbReference type="NCBI Taxonomy" id="110193"/>
    <lineage>
        <taxon>Eukaryota</taxon>
        <taxon>Metazoa</taxon>
        <taxon>Ecdysozoa</taxon>
        <taxon>Arthropoda</taxon>
        <taxon>Hexapoda</taxon>
        <taxon>Insecta</taxon>
        <taxon>Pterygota</taxon>
        <taxon>Neoptera</taxon>
        <taxon>Endopterygota</taxon>
        <taxon>Coleoptera</taxon>
        <taxon>Polyphaga</taxon>
        <taxon>Staphyliniformia</taxon>
        <taxon>Silphidae</taxon>
        <taxon>Nicrophorinae</taxon>
        <taxon>Nicrophorus</taxon>
    </lineage>
</organism>
<evidence type="ECO:0000256" key="2">
    <source>
        <dbReference type="SAM" id="MobiDB-lite"/>
    </source>
</evidence>
<feature type="coiled-coil region" evidence="1">
    <location>
        <begin position="512"/>
        <end position="542"/>
    </location>
</feature>
<gene>
    <name evidence="4" type="primary">LOC108564142</name>
</gene>
<reference evidence="4" key="1">
    <citation type="submission" date="2025-08" db="UniProtKB">
        <authorList>
            <consortium name="RefSeq"/>
        </authorList>
    </citation>
    <scope>IDENTIFICATION</scope>
    <source>
        <tissue evidence="4">Whole Larva</tissue>
    </source>
</reference>
<dbReference type="PANTHER" id="PTHR21391:SF0">
    <property type="entry name" value="AT04489P-RELATED"/>
    <property type="match status" value="1"/>
</dbReference>
<accession>A0ABM1MVG8</accession>